<feature type="compositionally biased region" description="Basic and acidic residues" evidence="4">
    <location>
        <begin position="150"/>
        <end position="219"/>
    </location>
</feature>
<dbReference type="PANTHER" id="PTHR13814">
    <property type="entry name" value="FETUIN"/>
    <property type="match status" value="1"/>
</dbReference>
<accession>A0A8C5M8G5</accession>
<feature type="signal peptide" evidence="5">
    <location>
        <begin position="1"/>
        <end position="26"/>
    </location>
</feature>
<dbReference type="SMART" id="SM00043">
    <property type="entry name" value="CY"/>
    <property type="match status" value="1"/>
</dbReference>
<protein>
    <recommendedName>
        <fullName evidence="6">Cystatin fetuin-B-type domain-containing protein</fullName>
    </recommendedName>
</protein>
<keyword evidence="3" id="KW-0325">Glycoprotein</keyword>
<keyword evidence="1 5" id="KW-0732">Signal</keyword>
<feature type="region of interest" description="Disordered" evidence="4">
    <location>
        <begin position="147"/>
        <end position="307"/>
    </location>
</feature>
<dbReference type="PANTHER" id="PTHR13814:SF16">
    <property type="entry name" value="CYSTATIN"/>
    <property type="match status" value="1"/>
</dbReference>
<feature type="compositionally biased region" description="Basic and acidic residues" evidence="4">
    <location>
        <begin position="227"/>
        <end position="258"/>
    </location>
</feature>
<dbReference type="Ensembl" id="ENSLLET00000010650.1">
    <property type="protein sequence ID" value="ENSLLEP00000010248.1"/>
    <property type="gene ID" value="ENSLLEG00000006538.1"/>
</dbReference>
<evidence type="ECO:0000256" key="4">
    <source>
        <dbReference type="SAM" id="MobiDB-lite"/>
    </source>
</evidence>
<evidence type="ECO:0000313" key="7">
    <source>
        <dbReference type="Ensembl" id="ENSLLEP00000010248.1"/>
    </source>
</evidence>
<dbReference type="InterPro" id="IPR046350">
    <property type="entry name" value="Cystatin_sf"/>
</dbReference>
<dbReference type="InterPro" id="IPR000010">
    <property type="entry name" value="Cystatin_dom"/>
</dbReference>
<feature type="domain" description="Cystatin fetuin-B-type" evidence="6">
    <location>
        <begin position="28"/>
        <end position="140"/>
    </location>
</feature>
<dbReference type="Proteomes" id="UP000694569">
    <property type="component" value="Unplaced"/>
</dbReference>
<dbReference type="PROSITE" id="PS51530">
    <property type="entry name" value="CYSTATIN_FETUIN_B"/>
    <property type="match status" value="1"/>
</dbReference>
<dbReference type="Pfam" id="PF00031">
    <property type="entry name" value="Cystatin"/>
    <property type="match status" value="1"/>
</dbReference>
<dbReference type="FunFam" id="3.10.450.10:FF:000002">
    <property type="entry name" value="Kininogen 1"/>
    <property type="match status" value="1"/>
</dbReference>
<dbReference type="GO" id="GO:0004869">
    <property type="term" value="F:cysteine-type endopeptidase inhibitor activity"/>
    <property type="evidence" value="ECO:0007669"/>
    <property type="project" value="InterPro"/>
</dbReference>
<dbReference type="OrthoDB" id="9941887at2759"/>
<dbReference type="Gene3D" id="3.10.450.10">
    <property type="match status" value="1"/>
</dbReference>
<sequence>KAFINCNYCKFCLTFFCCVSNPVVRASGGCAGCPVSLPLNDSSFGDIANRAIKKFNEKSDYNKYFTIGNITKATAQVIEGIAYNVEFSIQETTCNKSLSAVELALCQPLDCEFAHTGYCKSRSLAHWSRPNDPYVSVTCKVFEPEASAGEEEKHKDGHAAQKPDRTSGRGQSEKRENKKEKKEGDGRKRDNNHEHNHQHLHPFEHHHEQEGQGHGRQSDSVKPVGKIRYEGPEEEESKDKTGKRNPEKEKGTRGDRTPRRASNPADRQVRPVIRSFPEDVAPSDQCPGDVREYVPPPAPEDTTALPF</sequence>
<reference evidence="7" key="2">
    <citation type="submission" date="2025-09" db="UniProtKB">
        <authorList>
            <consortium name="Ensembl"/>
        </authorList>
    </citation>
    <scope>IDENTIFICATION</scope>
</reference>
<evidence type="ECO:0000256" key="2">
    <source>
        <dbReference type="ARBA" id="ARBA00023157"/>
    </source>
</evidence>
<name>A0A8C5M8G5_9ANUR</name>
<proteinExistence type="predicted"/>
<evidence type="ECO:0000256" key="3">
    <source>
        <dbReference type="ARBA" id="ARBA00023180"/>
    </source>
</evidence>
<dbReference type="InterPro" id="IPR050735">
    <property type="entry name" value="Kininogen_Fetuin_HRG"/>
</dbReference>
<organism evidence="7 8">
    <name type="scientific">Leptobrachium leishanense</name>
    <name type="common">Leishan spiny toad</name>
    <dbReference type="NCBI Taxonomy" id="445787"/>
    <lineage>
        <taxon>Eukaryota</taxon>
        <taxon>Metazoa</taxon>
        <taxon>Chordata</taxon>
        <taxon>Craniata</taxon>
        <taxon>Vertebrata</taxon>
        <taxon>Euteleostomi</taxon>
        <taxon>Amphibia</taxon>
        <taxon>Batrachia</taxon>
        <taxon>Anura</taxon>
        <taxon>Pelobatoidea</taxon>
        <taxon>Megophryidae</taxon>
        <taxon>Leptobrachium</taxon>
    </lineage>
</organism>
<dbReference type="AlphaFoldDB" id="A0A8C5M8G5"/>
<evidence type="ECO:0000256" key="5">
    <source>
        <dbReference type="SAM" id="SignalP"/>
    </source>
</evidence>
<reference evidence="7" key="1">
    <citation type="submission" date="2025-08" db="UniProtKB">
        <authorList>
            <consortium name="Ensembl"/>
        </authorList>
    </citation>
    <scope>IDENTIFICATION</scope>
</reference>
<dbReference type="GO" id="GO:0005576">
    <property type="term" value="C:extracellular region"/>
    <property type="evidence" value="ECO:0007669"/>
    <property type="project" value="TreeGrafter"/>
</dbReference>
<dbReference type="CDD" id="cd00042">
    <property type="entry name" value="CY"/>
    <property type="match status" value="1"/>
</dbReference>
<keyword evidence="2" id="KW-1015">Disulfide bond</keyword>
<evidence type="ECO:0000259" key="6">
    <source>
        <dbReference type="PROSITE" id="PS51530"/>
    </source>
</evidence>
<feature type="chain" id="PRO_5034075552" description="Cystatin fetuin-B-type domain-containing protein" evidence="5">
    <location>
        <begin position="27"/>
        <end position="307"/>
    </location>
</feature>
<evidence type="ECO:0000256" key="1">
    <source>
        <dbReference type="ARBA" id="ARBA00022729"/>
    </source>
</evidence>
<dbReference type="GeneTree" id="ENSGT00950000182930"/>
<dbReference type="SUPFAM" id="SSF54403">
    <property type="entry name" value="Cystatin/monellin"/>
    <property type="match status" value="1"/>
</dbReference>
<dbReference type="InterPro" id="IPR025764">
    <property type="entry name" value="Cystatin_Fetuin_B"/>
</dbReference>
<keyword evidence="8" id="KW-1185">Reference proteome</keyword>
<evidence type="ECO:0000313" key="8">
    <source>
        <dbReference type="Proteomes" id="UP000694569"/>
    </source>
</evidence>